<keyword evidence="3" id="KW-0732">Signal</keyword>
<evidence type="ECO:0000256" key="5">
    <source>
        <dbReference type="ARBA" id="ARBA00023251"/>
    </source>
</evidence>
<dbReference type="InterPro" id="IPR001460">
    <property type="entry name" value="PCN-bd_Tpept"/>
</dbReference>
<dbReference type="PROSITE" id="PS00337">
    <property type="entry name" value="BETA_LACTAMASE_D"/>
    <property type="match status" value="1"/>
</dbReference>
<keyword evidence="5 6" id="KW-0046">Antibiotic resistance</keyword>
<sequence>MLFRYPLLLLVWLLLPGLLAGSTRRQGPTMTQRDFDPIFQQQGVEGSFLLYDAPARQFVAYRPDRCRKGFLPASTFKIPNTLIGLATGALRDTSDVCRWDGVTRNFPQWNEDMPFARALRVSAVPCYQQLARRIGVSAYQTWLRKLAYPGMVVTESTLDTFWLDGESRITQFQQIDFLRRLQAEALPMAKRHQRAVKQLLILQETPQYTLYGKTGWRFRSARNPDNAWLVGWIERADGRTAFFALNVEPAAGQPADARFAASRRVITDAVLQELGWMK</sequence>
<comment type="similarity">
    <text evidence="1 6">Belongs to the class-D beta-lactamase family.</text>
</comment>
<comment type="caution">
    <text evidence="8">The sequence shown here is derived from an EMBL/GenBank/DDBJ whole genome shotgun (WGS) entry which is preliminary data.</text>
</comment>
<dbReference type="InterPro" id="IPR002137">
    <property type="entry name" value="Beta-lactam_class-D_AS"/>
</dbReference>
<evidence type="ECO:0000313" key="9">
    <source>
        <dbReference type="Proteomes" id="UP000626554"/>
    </source>
</evidence>
<evidence type="ECO:0000256" key="6">
    <source>
        <dbReference type="RuleBase" id="RU361140"/>
    </source>
</evidence>
<comment type="catalytic activity">
    <reaction evidence="6">
        <text>a beta-lactam + H2O = a substituted beta-amino acid</text>
        <dbReference type="Rhea" id="RHEA:20401"/>
        <dbReference type="ChEBI" id="CHEBI:15377"/>
        <dbReference type="ChEBI" id="CHEBI:35627"/>
        <dbReference type="ChEBI" id="CHEBI:140347"/>
        <dbReference type="EC" id="3.5.2.6"/>
    </reaction>
</comment>
<accession>A0ABX2PYW6</accession>
<dbReference type="EC" id="3.5.2.6" evidence="2 6"/>
<feature type="domain" description="Penicillin-binding protein transpeptidase" evidence="7">
    <location>
        <begin position="60"/>
        <end position="253"/>
    </location>
</feature>
<name>A0ABX2PYW6_9BACT</name>
<dbReference type="Pfam" id="PF00905">
    <property type="entry name" value="Transpeptidase"/>
    <property type="match status" value="1"/>
</dbReference>
<dbReference type="EMBL" id="JABKAV010000005">
    <property type="protein sequence ID" value="NVO83883.1"/>
    <property type="molecule type" value="Genomic_DNA"/>
</dbReference>
<dbReference type="SUPFAM" id="SSF56601">
    <property type="entry name" value="beta-lactamase/transpeptidase-like"/>
    <property type="match status" value="1"/>
</dbReference>
<gene>
    <name evidence="8" type="primary">blaOXA</name>
    <name evidence="8" type="ORF">HW556_03225</name>
</gene>
<reference evidence="8 9" key="1">
    <citation type="submission" date="2020-05" db="EMBL/GenBank/DDBJ databases">
        <title>Hymenobacter terrestris sp. nov. and Hymenobacter lapidiphilus sp. nov., isolated from regoliths in Antarctica.</title>
        <authorList>
            <person name="Sedlacek I."/>
            <person name="Pantucek R."/>
            <person name="Zeman M."/>
            <person name="Holochova P."/>
            <person name="Kralova S."/>
            <person name="Stankova E."/>
            <person name="Sedo O."/>
            <person name="Micenkova L."/>
            <person name="Svec P."/>
            <person name="Gupta V."/>
            <person name="Sood U."/>
            <person name="Korpole U.S."/>
            <person name="Lal R."/>
        </authorList>
    </citation>
    <scope>NUCLEOTIDE SEQUENCE [LARGE SCALE GENOMIC DNA]</scope>
    <source>
        <strain evidence="8 9">P5252</strain>
    </source>
</reference>
<evidence type="ECO:0000313" key="8">
    <source>
        <dbReference type="EMBL" id="NVO83883.1"/>
    </source>
</evidence>
<dbReference type="RefSeq" id="WP_176897910.1">
    <property type="nucleotide sequence ID" value="NZ_JABKAV010000005.1"/>
</dbReference>
<dbReference type="NCBIfam" id="NF012161">
    <property type="entry name" value="bla_class_D_main"/>
    <property type="match status" value="1"/>
</dbReference>
<evidence type="ECO:0000256" key="1">
    <source>
        <dbReference type="ARBA" id="ARBA00007898"/>
    </source>
</evidence>
<evidence type="ECO:0000256" key="4">
    <source>
        <dbReference type="ARBA" id="ARBA00022801"/>
    </source>
</evidence>
<protein>
    <recommendedName>
        <fullName evidence="2 6">Beta-lactamase</fullName>
        <ecNumber evidence="2 6">3.5.2.6</ecNumber>
    </recommendedName>
</protein>
<proteinExistence type="inferred from homology"/>
<dbReference type="InterPro" id="IPR012338">
    <property type="entry name" value="Beta-lactam/transpept-like"/>
</dbReference>
<evidence type="ECO:0000256" key="2">
    <source>
        <dbReference type="ARBA" id="ARBA00012865"/>
    </source>
</evidence>
<keyword evidence="4 6" id="KW-0378">Hydrolase</keyword>
<keyword evidence="9" id="KW-1185">Reference proteome</keyword>
<organism evidence="8 9">
    <name type="scientific">Hymenobacter terrestris</name>
    <dbReference type="NCBI Taxonomy" id="2748310"/>
    <lineage>
        <taxon>Bacteria</taxon>
        <taxon>Pseudomonadati</taxon>
        <taxon>Bacteroidota</taxon>
        <taxon>Cytophagia</taxon>
        <taxon>Cytophagales</taxon>
        <taxon>Hymenobacteraceae</taxon>
        <taxon>Hymenobacter</taxon>
    </lineage>
</organism>
<dbReference type="Proteomes" id="UP000626554">
    <property type="component" value="Unassembled WGS sequence"/>
</dbReference>
<evidence type="ECO:0000259" key="7">
    <source>
        <dbReference type="Pfam" id="PF00905"/>
    </source>
</evidence>
<dbReference type="Gene3D" id="3.40.710.10">
    <property type="entry name" value="DD-peptidase/beta-lactamase superfamily"/>
    <property type="match status" value="1"/>
</dbReference>
<evidence type="ECO:0000256" key="3">
    <source>
        <dbReference type="ARBA" id="ARBA00022729"/>
    </source>
</evidence>